<organism evidence="2 3">
    <name type="scientific">Massilia eburnea</name>
    <dbReference type="NCBI Taxonomy" id="1776165"/>
    <lineage>
        <taxon>Bacteria</taxon>
        <taxon>Pseudomonadati</taxon>
        <taxon>Pseudomonadota</taxon>
        <taxon>Betaproteobacteria</taxon>
        <taxon>Burkholderiales</taxon>
        <taxon>Oxalobacteraceae</taxon>
        <taxon>Telluria group</taxon>
        <taxon>Massilia</taxon>
    </lineage>
</organism>
<comment type="caution">
    <text evidence="2">The sequence shown here is derived from an EMBL/GenBank/DDBJ whole genome shotgun (WGS) entry which is preliminary data.</text>
</comment>
<name>A0A6L6QLY7_9BURK</name>
<accession>A0A6L6QLY7</accession>
<keyword evidence="1" id="KW-0472">Membrane</keyword>
<dbReference type="Proteomes" id="UP000472320">
    <property type="component" value="Unassembled WGS sequence"/>
</dbReference>
<sequence>MTRAILTGGALGGLLDILFAMSFAALRGTPPERLLQVVASGALGQAAFTGGTTAAAIGLACHFALSFMWMAAFFVAARRMPALAASPMLAAAGYGLLVFFIMRLVVLPLSAFPRPVTFNAFSWGMDILSHIFLFSLPIVWATRKALPAS</sequence>
<dbReference type="EMBL" id="WNKX01000017">
    <property type="protein sequence ID" value="MTW12937.1"/>
    <property type="molecule type" value="Genomic_DNA"/>
</dbReference>
<gene>
    <name evidence="2" type="ORF">GM658_20220</name>
</gene>
<keyword evidence="1" id="KW-1133">Transmembrane helix</keyword>
<feature type="transmembrane region" description="Helical" evidence="1">
    <location>
        <begin position="88"/>
        <end position="109"/>
    </location>
</feature>
<keyword evidence="3" id="KW-1185">Reference proteome</keyword>
<evidence type="ECO:0000313" key="3">
    <source>
        <dbReference type="Proteomes" id="UP000472320"/>
    </source>
</evidence>
<evidence type="ECO:0000256" key="1">
    <source>
        <dbReference type="SAM" id="Phobius"/>
    </source>
</evidence>
<feature type="transmembrane region" description="Helical" evidence="1">
    <location>
        <begin position="51"/>
        <end position="76"/>
    </location>
</feature>
<dbReference type="RefSeq" id="WP_155455864.1">
    <property type="nucleotide sequence ID" value="NZ_WNKX01000017.1"/>
</dbReference>
<feature type="transmembrane region" description="Helical" evidence="1">
    <location>
        <begin position="121"/>
        <end position="141"/>
    </location>
</feature>
<dbReference type="AlphaFoldDB" id="A0A6L6QLY7"/>
<keyword evidence="1" id="KW-0812">Transmembrane</keyword>
<proteinExistence type="predicted"/>
<evidence type="ECO:0000313" key="2">
    <source>
        <dbReference type="EMBL" id="MTW12937.1"/>
    </source>
</evidence>
<dbReference type="OrthoDB" id="6026534at2"/>
<evidence type="ECO:0008006" key="4">
    <source>
        <dbReference type="Google" id="ProtNLM"/>
    </source>
</evidence>
<protein>
    <recommendedName>
        <fullName evidence="4">DUF1440 domain-containing protein</fullName>
    </recommendedName>
</protein>
<reference evidence="2 3" key="1">
    <citation type="submission" date="2019-11" db="EMBL/GenBank/DDBJ databases">
        <title>Type strains purchased from KCTC, JCM and DSMZ.</title>
        <authorList>
            <person name="Lu H."/>
        </authorList>
    </citation>
    <scope>NUCLEOTIDE SEQUENCE [LARGE SCALE GENOMIC DNA]</scope>
    <source>
        <strain evidence="2 3">JCM 31587</strain>
    </source>
</reference>